<evidence type="ECO:0000313" key="10">
    <source>
        <dbReference type="EMBL" id="KAK4873329.1"/>
    </source>
</evidence>
<comment type="subcellular location">
    <subcellularLocation>
        <location evidence="1">Chromosome</location>
    </subcellularLocation>
</comment>
<evidence type="ECO:0000256" key="1">
    <source>
        <dbReference type="ARBA" id="ARBA00004286"/>
    </source>
</evidence>
<reference evidence="11" key="1">
    <citation type="submission" date="2023-01" db="EMBL/GenBank/DDBJ databases">
        <title>Key to firefly adult light organ development and bioluminescence: homeobox transcription factors regulate luciferase expression and transportation to peroxisome.</title>
        <authorList>
            <person name="Fu X."/>
        </authorList>
    </citation>
    <scope>NUCLEOTIDE SEQUENCE [LARGE SCALE GENOMIC DNA]</scope>
</reference>
<keyword evidence="8" id="KW-0175">Coiled coil</keyword>
<dbReference type="EMBL" id="JARPUR010000007">
    <property type="protein sequence ID" value="KAK4873329.1"/>
    <property type="molecule type" value="Genomic_DNA"/>
</dbReference>
<dbReference type="InterPro" id="IPR016024">
    <property type="entry name" value="ARM-type_fold"/>
</dbReference>
<organism evidence="10 11">
    <name type="scientific">Aquatica leii</name>
    <dbReference type="NCBI Taxonomy" id="1421715"/>
    <lineage>
        <taxon>Eukaryota</taxon>
        <taxon>Metazoa</taxon>
        <taxon>Ecdysozoa</taxon>
        <taxon>Arthropoda</taxon>
        <taxon>Hexapoda</taxon>
        <taxon>Insecta</taxon>
        <taxon>Pterygota</taxon>
        <taxon>Neoptera</taxon>
        <taxon>Endopterygota</taxon>
        <taxon>Coleoptera</taxon>
        <taxon>Polyphaga</taxon>
        <taxon>Elateriformia</taxon>
        <taxon>Elateroidea</taxon>
        <taxon>Lampyridae</taxon>
        <taxon>Luciolinae</taxon>
        <taxon>Aquatica</taxon>
    </lineage>
</organism>
<dbReference type="PANTHER" id="PTHR14418">
    <property type="entry name" value="CONDENSIN COMPLEX SUBUNIT 3-RELATED"/>
    <property type="match status" value="1"/>
</dbReference>
<dbReference type="SUPFAM" id="SSF48371">
    <property type="entry name" value="ARM repeat"/>
    <property type="match status" value="1"/>
</dbReference>
<dbReference type="GO" id="GO:0000796">
    <property type="term" value="C:condensin complex"/>
    <property type="evidence" value="ECO:0007669"/>
    <property type="project" value="InterPro"/>
</dbReference>
<accession>A0AAN7SD75</accession>
<dbReference type="Proteomes" id="UP001353858">
    <property type="component" value="Unassembled WGS sequence"/>
</dbReference>
<sequence>MPVRKVQKAIMNLDLYNKICQVLENVQRNTASNQRCQVILTNLYKNSDPEQFYACFKRILCILLNKSPKLKNVYVEKVIDFCMLFCANVDNGLWLFENTVDFLLEYHNVESDGVRFRVCEFLNKLLGKLAEEEVSEEICSSIEDAMLFRLEVDNKAEIRYQAVCGVYRLQDVYNVDCKVMPKLILHMNNDLSWKVRMACTEKIHLKRDSIVALVSRTRDVNSSVRLTAFKRLSHCVKSLKISERHLVILNGFFDTCKGNVQYVSNNLVTAWLEQYDNNYITFVHSLRSIFEEKDVEESTKITGLVLKALFKHRPYEEAIEALPIGNDHVIPMSKLNWETVIFWRFLIDTLRKSQDLEMLLDRVVPELVDFAMYIQRFITEGMANLDFQFVVNELFTITEGFDVSDTVSRNVLTKLVLTTLRNVELCPTVVTTLVNNLKKTIPTLEDRIQVLSKLISDLIYPPQENNAGNINKNFRISELNVRLHELDDKLRKVVEEEDYETAIIYKDEITQVKIELDDLEKEVSVPTQLVKTTEASSIIKSLNVARAMLLFPEVTCLNPVLRTLNECVIMEFLTDGNLAIRDKAMECFGLCCIVDRKCAQKGITLFITCILANEMMETSNVESVVVSIKAVSDMFILYGQDLLENLDEELPTISPSQVVQLLVNLMDDDSLELRECAATALCNLIVYGRVQSATLISRMILKWCNPALDDESERVRQRIGLMLEKLPSLSGSANLLENAFLPTIKTILNAPKTSPLSDVNLQSLEKFMLSLCSVCHENDRLHDLLAFKICMEINDDHDEFLNVTLSKILLLLDIKPDATFINDLIKICNNIIKDDQINVTLRNVNKFVMKLKSLKEKDNTLQVIPE</sequence>
<dbReference type="InterPro" id="IPR011989">
    <property type="entry name" value="ARM-like"/>
</dbReference>
<comment type="caution">
    <text evidence="10">The sequence shown here is derived from an EMBL/GenBank/DDBJ whole genome shotgun (WGS) entry which is preliminary data.</text>
</comment>
<feature type="coiled-coil region" evidence="8">
    <location>
        <begin position="434"/>
        <end position="522"/>
    </location>
</feature>
<dbReference type="InterPro" id="IPR027165">
    <property type="entry name" value="CND3"/>
</dbReference>
<evidence type="ECO:0000313" key="11">
    <source>
        <dbReference type="Proteomes" id="UP001353858"/>
    </source>
</evidence>
<dbReference type="InterPro" id="IPR025977">
    <property type="entry name" value="Cnd3_C"/>
</dbReference>
<proteinExistence type="inferred from homology"/>
<keyword evidence="4" id="KW-0132">Cell division</keyword>
<gene>
    <name evidence="10" type="ORF">RN001_015358</name>
</gene>
<evidence type="ECO:0000256" key="3">
    <source>
        <dbReference type="ARBA" id="ARBA00022454"/>
    </source>
</evidence>
<evidence type="ECO:0000256" key="8">
    <source>
        <dbReference type="SAM" id="Coils"/>
    </source>
</evidence>
<evidence type="ECO:0000256" key="7">
    <source>
        <dbReference type="ARBA" id="ARBA00023306"/>
    </source>
</evidence>
<protein>
    <recommendedName>
        <fullName evidence="9">Nuclear condensin complex subunit 3 C-terminal domain-containing protein</fullName>
    </recommendedName>
</protein>
<evidence type="ECO:0000259" key="9">
    <source>
        <dbReference type="Pfam" id="PF12719"/>
    </source>
</evidence>
<dbReference type="AlphaFoldDB" id="A0AAN7SD75"/>
<dbReference type="GO" id="GO:0007076">
    <property type="term" value="P:mitotic chromosome condensation"/>
    <property type="evidence" value="ECO:0007669"/>
    <property type="project" value="InterPro"/>
</dbReference>
<comment type="similarity">
    <text evidence="2">Belongs to the CND3 (condensin subunit 3) family.</text>
</comment>
<dbReference type="PANTHER" id="PTHR14418:SF5">
    <property type="entry name" value="CONDENSIN COMPLEX SUBUNIT 3"/>
    <property type="match status" value="1"/>
</dbReference>
<keyword evidence="7" id="KW-0131">Cell cycle</keyword>
<keyword evidence="3" id="KW-0158">Chromosome</keyword>
<evidence type="ECO:0000256" key="4">
    <source>
        <dbReference type="ARBA" id="ARBA00022618"/>
    </source>
</evidence>
<dbReference type="GO" id="GO:0051301">
    <property type="term" value="P:cell division"/>
    <property type="evidence" value="ECO:0007669"/>
    <property type="project" value="UniProtKB-KW"/>
</dbReference>
<evidence type="ECO:0000256" key="5">
    <source>
        <dbReference type="ARBA" id="ARBA00022776"/>
    </source>
</evidence>
<feature type="domain" description="Nuclear condensin complex subunit 3 C-terminal" evidence="9">
    <location>
        <begin position="541"/>
        <end position="814"/>
    </location>
</feature>
<evidence type="ECO:0000256" key="6">
    <source>
        <dbReference type="ARBA" id="ARBA00023067"/>
    </source>
</evidence>
<dbReference type="Pfam" id="PF12719">
    <property type="entry name" value="Cnd3"/>
    <property type="match status" value="1"/>
</dbReference>
<keyword evidence="11" id="KW-1185">Reference proteome</keyword>
<dbReference type="GO" id="GO:0000793">
    <property type="term" value="C:condensed chromosome"/>
    <property type="evidence" value="ECO:0007669"/>
    <property type="project" value="TreeGrafter"/>
</dbReference>
<keyword evidence="6" id="KW-0226">DNA condensation</keyword>
<keyword evidence="5" id="KW-0498">Mitosis</keyword>
<evidence type="ECO:0000256" key="2">
    <source>
        <dbReference type="ARBA" id="ARBA00006533"/>
    </source>
</evidence>
<dbReference type="GO" id="GO:0005737">
    <property type="term" value="C:cytoplasm"/>
    <property type="evidence" value="ECO:0007669"/>
    <property type="project" value="TreeGrafter"/>
</dbReference>
<dbReference type="Gene3D" id="1.25.10.10">
    <property type="entry name" value="Leucine-rich Repeat Variant"/>
    <property type="match status" value="2"/>
</dbReference>
<name>A0AAN7SD75_9COLE</name>